<protein>
    <submittedName>
        <fullName evidence="1">Uncharacterized protein</fullName>
    </submittedName>
</protein>
<organism evidence="1 2">
    <name type="scientific">Allacma fusca</name>
    <dbReference type="NCBI Taxonomy" id="39272"/>
    <lineage>
        <taxon>Eukaryota</taxon>
        <taxon>Metazoa</taxon>
        <taxon>Ecdysozoa</taxon>
        <taxon>Arthropoda</taxon>
        <taxon>Hexapoda</taxon>
        <taxon>Collembola</taxon>
        <taxon>Symphypleona</taxon>
        <taxon>Sminthuridae</taxon>
        <taxon>Allacma</taxon>
    </lineage>
</organism>
<name>A0A8J2KEZ3_9HEXA</name>
<comment type="caution">
    <text evidence="1">The sequence shown here is derived from an EMBL/GenBank/DDBJ whole genome shotgun (WGS) entry which is preliminary data.</text>
</comment>
<proteinExistence type="predicted"/>
<evidence type="ECO:0000313" key="2">
    <source>
        <dbReference type="Proteomes" id="UP000708208"/>
    </source>
</evidence>
<reference evidence="1" key="1">
    <citation type="submission" date="2021-06" db="EMBL/GenBank/DDBJ databases">
        <authorList>
            <person name="Hodson N. C."/>
            <person name="Mongue J. A."/>
            <person name="Jaron S. K."/>
        </authorList>
    </citation>
    <scope>NUCLEOTIDE SEQUENCE</scope>
</reference>
<gene>
    <name evidence="1" type="ORF">AFUS01_LOCUS24173</name>
</gene>
<keyword evidence="2" id="KW-1185">Reference proteome</keyword>
<dbReference type="EMBL" id="CAJVCH010298613">
    <property type="protein sequence ID" value="CAG7785555.1"/>
    <property type="molecule type" value="Genomic_DNA"/>
</dbReference>
<evidence type="ECO:0000313" key="1">
    <source>
        <dbReference type="EMBL" id="CAG7785555.1"/>
    </source>
</evidence>
<dbReference type="Proteomes" id="UP000708208">
    <property type="component" value="Unassembled WGS sequence"/>
</dbReference>
<sequence>MYLMLGLVGEGLSETGNRHREARPDRRCGVKIKSTHSGGLILFSKKSCPQRASSKNPLLLSDSGRATRRVSDWRMKLVEADVGRLTEENPDFFTPLELGSAAFRFQMEKEYEAERDKGF</sequence>
<dbReference type="AlphaFoldDB" id="A0A8J2KEZ3"/>
<accession>A0A8J2KEZ3</accession>